<keyword evidence="2" id="KW-1185">Reference proteome</keyword>
<organism evidence="1 2">
    <name type="scientific">Cephaloticoccus primus</name>
    <dbReference type="NCBI Taxonomy" id="1548207"/>
    <lineage>
        <taxon>Bacteria</taxon>
        <taxon>Pseudomonadati</taxon>
        <taxon>Verrucomicrobiota</taxon>
        <taxon>Opitutia</taxon>
        <taxon>Opitutales</taxon>
        <taxon>Opitutaceae</taxon>
        <taxon>Cephaloticoccus</taxon>
    </lineage>
</organism>
<reference evidence="2" key="1">
    <citation type="submission" date="2016-02" db="EMBL/GenBank/DDBJ databases">
        <authorList>
            <person name="Sanders J.G."/>
            <person name="Lin J.Y."/>
            <person name="Wertz J.T."/>
            <person name="Russell J.A."/>
            <person name="Moreau C.S."/>
            <person name="Powell S."/>
        </authorList>
    </citation>
    <scope>NUCLEOTIDE SEQUENCE [LARGE SCALE GENOMIC DNA]</scope>
    <source>
        <strain evidence="2">CAG34</strain>
    </source>
</reference>
<evidence type="ECO:0000313" key="2">
    <source>
        <dbReference type="Proteomes" id="UP000070058"/>
    </source>
</evidence>
<dbReference type="Proteomes" id="UP000070058">
    <property type="component" value="Unassembled WGS sequence"/>
</dbReference>
<name>A0A139SPV2_9BACT</name>
<accession>A0A139SPV2</accession>
<evidence type="ECO:0000313" key="1">
    <source>
        <dbReference type="EMBL" id="KXU36563.1"/>
    </source>
</evidence>
<comment type="caution">
    <text evidence="1">The sequence shown here is derived from an EMBL/GenBank/DDBJ whole genome shotgun (WGS) entry which is preliminary data.</text>
</comment>
<dbReference type="EMBL" id="LSZQ01000030">
    <property type="protein sequence ID" value="KXU36563.1"/>
    <property type="molecule type" value="Genomic_DNA"/>
</dbReference>
<gene>
    <name evidence="1" type="ORF">AXK11_04225</name>
</gene>
<sequence length="74" mass="8389">MRLGCKSLLGEFSSRKIQYFTEGLGEVGFIAGMKSPTRFPLDNQIRVAANTITYDYRPPEVHRLIDSESPSFTF</sequence>
<dbReference type="AlphaFoldDB" id="A0A139SPV2"/>
<proteinExistence type="predicted"/>
<protein>
    <submittedName>
        <fullName evidence="1">Uncharacterized protein</fullName>
    </submittedName>
</protein>